<proteinExistence type="predicted"/>
<dbReference type="AlphaFoldDB" id="A0A2T6A956"/>
<sequence>MLADKAVEALKDWLRRERGVMWGNTNGYDWLRDHGAKIAWAQWFHLYPASSLSDQTAFRAKVFAVVGQRPTLDQLGSADWRKVSNTLGTVIRGGL</sequence>
<reference evidence="1 2" key="1">
    <citation type="submission" date="2018-04" db="EMBL/GenBank/DDBJ databases">
        <title>Genomic Encyclopedia of Archaeal and Bacterial Type Strains, Phase II (KMG-II): from individual species to whole genera.</title>
        <authorList>
            <person name="Goeker M."/>
        </authorList>
    </citation>
    <scope>NUCLEOTIDE SEQUENCE [LARGE SCALE GENOMIC DNA]</scope>
    <source>
        <strain evidence="1 2">DSM 21823</strain>
    </source>
</reference>
<dbReference type="OrthoDB" id="7353918at2"/>
<organism evidence="1 2">
    <name type="scientific">Gemmobacter caeni</name>
    <dbReference type="NCBI Taxonomy" id="589035"/>
    <lineage>
        <taxon>Bacteria</taxon>
        <taxon>Pseudomonadati</taxon>
        <taxon>Pseudomonadota</taxon>
        <taxon>Alphaproteobacteria</taxon>
        <taxon>Rhodobacterales</taxon>
        <taxon>Paracoccaceae</taxon>
        <taxon>Gemmobacter</taxon>
    </lineage>
</organism>
<evidence type="ECO:0000313" key="2">
    <source>
        <dbReference type="Proteomes" id="UP000244224"/>
    </source>
</evidence>
<protein>
    <submittedName>
        <fullName evidence="1">Uncharacterized protein</fullName>
    </submittedName>
</protein>
<dbReference type="RefSeq" id="WP_108130897.1">
    <property type="nucleotide sequence ID" value="NZ_QBKP01000035.1"/>
</dbReference>
<name>A0A2T6A956_9RHOB</name>
<accession>A0A2T6A956</accession>
<dbReference type="Proteomes" id="UP000244224">
    <property type="component" value="Unassembled WGS sequence"/>
</dbReference>
<dbReference type="EMBL" id="QBKP01000035">
    <property type="protein sequence ID" value="PTX40343.1"/>
    <property type="molecule type" value="Genomic_DNA"/>
</dbReference>
<evidence type="ECO:0000313" key="1">
    <source>
        <dbReference type="EMBL" id="PTX40343.1"/>
    </source>
</evidence>
<comment type="caution">
    <text evidence="1">The sequence shown here is derived from an EMBL/GenBank/DDBJ whole genome shotgun (WGS) entry which is preliminary data.</text>
</comment>
<gene>
    <name evidence="1" type="ORF">C8N34_13520</name>
</gene>
<keyword evidence="2" id="KW-1185">Reference proteome</keyword>